<organism evidence="2 3">
    <name type="scientific">Bordetella ansorpii</name>
    <dbReference type="NCBI Taxonomy" id="288768"/>
    <lineage>
        <taxon>Bacteria</taxon>
        <taxon>Pseudomonadati</taxon>
        <taxon>Pseudomonadota</taxon>
        <taxon>Betaproteobacteria</taxon>
        <taxon>Burkholderiales</taxon>
        <taxon>Alcaligenaceae</taxon>
        <taxon>Bordetella</taxon>
    </lineage>
</organism>
<gene>
    <name evidence="2" type="ORF">SAMEA3906486_03577</name>
</gene>
<evidence type="ECO:0000256" key="1">
    <source>
        <dbReference type="SAM" id="Phobius"/>
    </source>
</evidence>
<keyword evidence="1" id="KW-1133">Transmembrane helix</keyword>
<dbReference type="RefSeq" id="WP_066129957.1">
    <property type="nucleotide sequence ID" value="NZ_FKIF01000007.1"/>
</dbReference>
<dbReference type="EMBL" id="FKIF01000007">
    <property type="protein sequence ID" value="SAI71505.1"/>
    <property type="molecule type" value="Genomic_DNA"/>
</dbReference>
<accession>A0A157SM86</accession>
<dbReference type="PANTHER" id="PTHR40034:SF1">
    <property type="entry name" value="BSL5891 PROTEIN"/>
    <property type="match status" value="1"/>
</dbReference>
<keyword evidence="1" id="KW-0812">Transmembrane</keyword>
<evidence type="ECO:0000313" key="3">
    <source>
        <dbReference type="Proteomes" id="UP000076848"/>
    </source>
</evidence>
<evidence type="ECO:0000313" key="2">
    <source>
        <dbReference type="EMBL" id="SAI71505.1"/>
    </source>
</evidence>
<dbReference type="Proteomes" id="UP000076848">
    <property type="component" value="Unassembled WGS sequence"/>
</dbReference>
<sequence>MWILLLLPFLGLLWVPFYNQALPDFMGFPFFYWYQLLWVPITAFLTWIVYRHYRKHGEE</sequence>
<keyword evidence="3" id="KW-1185">Reference proteome</keyword>
<dbReference type="AlphaFoldDB" id="A0A157SM86"/>
<keyword evidence="1" id="KW-0472">Membrane</keyword>
<dbReference type="OrthoDB" id="123261at2"/>
<reference evidence="2 3" key="1">
    <citation type="submission" date="2016-04" db="EMBL/GenBank/DDBJ databases">
        <authorList>
            <consortium name="Pathogen Informatics"/>
        </authorList>
    </citation>
    <scope>NUCLEOTIDE SEQUENCE [LARGE SCALE GENOMIC DNA]</scope>
    <source>
        <strain evidence="2 3">H050680373</strain>
    </source>
</reference>
<feature type="transmembrane region" description="Helical" evidence="1">
    <location>
        <begin position="31"/>
        <end position="50"/>
    </location>
</feature>
<protein>
    <submittedName>
        <fullName evidence="2">Protein of uncharacterized function (DUF3311)</fullName>
    </submittedName>
</protein>
<dbReference type="InterPro" id="IPR021741">
    <property type="entry name" value="DUF3311"/>
</dbReference>
<dbReference type="Pfam" id="PF11755">
    <property type="entry name" value="DUF3311"/>
    <property type="match status" value="1"/>
</dbReference>
<dbReference type="PANTHER" id="PTHR40034">
    <property type="entry name" value="BSL5891 PROTEIN"/>
    <property type="match status" value="1"/>
</dbReference>
<name>A0A157SM86_9BORD</name>
<dbReference type="STRING" id="288768.SAMEA3906486_03577"/>
<proteinExistence type="predicted"/>